<dbReference type="InterPro" id="IPR052336">
    <property type="entry name" value="MlaD_Phospholipid_Transporter"/>
</dbReference>
<evidence type="ECO:0000256" key="1">
    <source>
        <dbReference type="SAM" id="Phobius"/>
    </source>
</evidence>
<dbReference type="InterPro" id="IPR005693">
    <property type="entry name" value="Mce"/>
</dbReference>
<name>A0A173LGR5_9ACTN</name>
<dbReference type="STRING" id="499555.BJL86_0633"/>
<dbReference type="InterPro" id="IPR024516">
    <property type="entry name" value="Mce_C"/>
</dbReference>
<feature type="transmembrane region" description="Helical" evidence="1">
    <location>
        <begin position="24"/>
        <end position="45"/>
    </location>
</feature>
<accession>A0A173LGR5</accession>
<dbReference type="EMBL" id="CP015961">
    <property type="protein sequence ID" value="ANI91435.1"/>
    <property type="molecule type" value="Genomic_DNA"/>
</dbReference>
<dbReference type="Pfam" id="PF02470">
    <property type="entry name" value="MlaD"/>
    <property type="match status" value="1"/>
</dbReference>
<dbReference type="RefSeq" id="WP_067477485.1">
    <property type="nucleotide sequence ID" value="NZ_CP015961.1"/>
</dbReference>
<dbReference type="PANTHER" id="PTHR33371:SF4">
    <property type="entry name" value="INTERMEMBRANE PHOSPHOLIPID TRANSPORT SYSTEM BINDING PROTEIN MLAD"/>
    <property type="match status" value="1"/>
</dbReference>
<evidence type="ECO:0000313" key="5">
    <source>
        <dbReference type="Proteomes" id="UP000186104"/>
    </source>
</evidence>
<gene>
    <name evidence="4" type="ORF">BJL86_0633</name>
</gene>
<dbReference type="Proteomes" id="UP000186104">
    <property type="component" value="Chromosome"/>
</dbReference>
<reference evidence="4 5" key="1">
    <citation type="submission" date="2016-06" db="EMBL/GenBank/DDBJ databases">
        <title>Complete genome sequence of a saline-alkali tolerant type strain Dietzia timorensis ID05-A0528T.</title>
        <authorList>
            <person name="Wu X."/>
        </authorList>
    </citation>
    <scope>NUCLEOTIDE SEQUENCE [LARGE SCALE GENOMIC DNA]</scope>
    <source>
        <strain evidence="4 5">ID05-A0528</strain>
    </source>
</reference>
<keyword evidence="1" id="KW-1133">Transmembrane helix</keyword>
<dbReference type="PANTHER" id="PTHR33371">
    <property type="entry name" value="INTERMEMBRANE PHOSPHOLIPID TRANSPORT SYSTEM BINDING PROTEIN MLAD-RELATED"/>
    <property type="match status" value="1"/>
</dbReference>
<dbReference type="Pfam" id="PF11887">
    <property type="entry name" value="Mce4_CUP1"/>
    <property type="match status" value="1"/>
</dbReference>
<dbReference type="AlphaFoldDB" id="A0A173LGR5"/>
<keyword evidence="1" id="KW-0812">Transmembrane</keyword>
<organism evidence="4 5">
    <name type="scientific">Dietzia timorensis</name>
    <dbReference type="NCBI Taxonomy" id="499555"/>
    <lineage>
        <taxon>Bacteria</taxon>
        <taxon>Bacillati</taxon>
        <taxon>Actinomycetota</taxon>
        <taxon>Actinomycetes</taxon>
        <taxon>Mycobacteriales</taxon>
        <taxon>Dietziaceae</taxon>
        <taxon>Dietzia</taxon>
    </lineage>
</organism>
<dbReference type="InterPro" id="IPR003399">
    <property type="entry name" value="Mce/MlaD"/>
</dbReference>
<evidence type="ECO:0000259" key="3">
    <source>
        <dbReference type="Pfam" id="PF11887"/>
    </source>
</evidence>
<proteinExistence type="predicted"/>
<evidence type="ECO:0000259" key="2">
    <source>
        <dbReference type="Pfam" id="PF02470"/>
    </source>
</evidence>
<evidence type="ECO:0000313" key="4">
    <source>
        <dbReference type="EMBL" id="ANI91435.1"/>
    </source>
</evidence>
<keyword evidence="5" id="KW-1185">Reference proteome</keyword>
<keyword evidence="1" id="KW-0472">Membrane</keyword>
<protein>
    <submittedName>
        <fullName evidence="4">Uncharacterized protein</fullName>
    </submittedName>
</protein>
<feature type="domain" description="Mce/MlaD" evidence="2">
    <location>
        <begin position="66"/>
        <end position="141"/>
    </location>
</feature>
<dbReference type="OrthoDB" id="9774928at2"/>
<sequence length="367" mass="39356">MTVFGTPTAKDRRPRDVADQGRGWARPFIAIAGVAVLLVTIVVAMHSPWLSLQKLPLGVPAGSGAIDVRMYFERADRVNTGTEVRYGELIIGRVALVETNGEEAIVTTTLDSELADIPGEPFAEIRQPTALGSPFVAIEPPQDPGTQVLSDGDSIPRFRTAMGPDLESSLATVGMLLNGSGIEQFKTVMTELSTALAGKGQALDRVSDRGDRMLELYELHRQDINDTMDTLGRITEALHNRRDLLNRGMAVSADVVTEVAENRDQLDDLMGTTVTLSGQLRIFVDSTSANYTPLLDHSRALLEDMQSLEGEAGPILVKLTEFVDLFNDASPGDYLAFDGALDVPGSLDSLYSGGMARGAERGGGGEP</sequence>
<dbReference type="KEGG" id="dtm:BJL86_0633"/>
<feature type="domain" description="Mammalian cell entry C-terminal" evidence="3">
    <location>
        <begin position="147"/>
        <end position="323"/>
    </location>
</feature>
<dbReference type="NCBIfam" id="TIGR00996">
    <property type="entry name" value="Mtu_fam_mce"/>
    <property type="match status" value="1"/>
</dbReference>